<sequence>MYQNQNFQEPFVAIVIDPVRTVSDGKVCLGACRTYPRRCLVHLAVKNFTRQIDLLDCSDDLQEDLSRNDMVDDIGIAKHDIDLHNKMRKKIIKTPVKRVLKNEKWWWC</sequence>
<gene>
    <name evidence="1" type="ORF">HCN44_008840</name>
</gene>
<dbReference type="AlphaFoldDB" id="A0A835CVP0"/>
<keyword evidence="2" id="KW-1185">Reference proteome</keyword>
<name>A0A835CVP0_APHGI</name>
<dbReference type="EMBL" id="JACMRX010000001">
    <property type="protein sequence ID" value="KAF7997667.1"/>
    <property type="molecule type" value="Genomic_DNA"/>
</dbReference>
<protein>
    <submittedName>
        <fullName evidence="1">Uncharacterized protein</fullName>
    </submittedName>
</protein>
<reference evidence="1 2" key="1">
    <citation type="submission" date="2020-08" db="EMBL/GenBank/DDBJ databases">
        <title>Aphidius gifuensis genome sequencing and assembly.</title>
        <authorList>
            <person name="Du Z."/>
        </authorList>
    </citation>
    <scope>NUCLEOTIDE SEQUENCE [LARGE SCALE GENOMIC DNA]</scope>
    <source>
        <strain evidence="1">YNYX2018</strain>
        <tissue evidence="1">Adults</tissue>
    </source>
</reference>
<dbReference type="Gene3D" id="3.40.140.10">
    <property type="entry name" value="Cytidine Deaminase, domain 2"/>
    <property type="match status" value="1"/>
</dbReference>
<organism evidence="1 2">
    <name type="scientific">Aphidius gifuensis</name>
    <name type="common">Parasitoid wasp</name>
    <dbReference type="NCBI Taxonomy" id="684658"/>
    <lineage>
        <taxon>Eukaryota</taxon>
        <taxon>Metazoa</taxon>
        <taxon>Ecdysozoa</taxon>
        <taxon>Arthropoda</taxon>
        <taxon>Hexapoda</taxon>
        <taxon>Insecta</taxon>
        <taxon>Pterygota</taxon>
        <taxon>Neoptera</taxon>
        <taxon>Endopterygota</taxon>
        <taxon>Hymenoptera</taxon>
        <taxon>Apocrita</taxon>
        <taxon>Ichneumonoidea</taxon>
        <taxon>Braconidae</taxon>
        <taxon>Aphidiinae</taxon>
        <taxon>Aphidius</taxon>
    </lineage>
</organism>
<evidence type="ECO:0000313" key="1">
    <source>
        <dbReference type="EMBL" id="KAF7997667.1"/>
    </source>
</evidence>
<evidence type="ECO:0000313" key="2">
    <source>
        <dbReference type="Proteomes" id="UP000639338"/>
    </source>
</evidence>
<comment type="caution">
    <text evidence="1">The sequence shown here is derived from an EMBL/GenBank/DDBJ whole genome shotgun (WGS) entry which is preliminary data.</text>
</comment>
<dbReference type="Proteomes" id="UP000639338">
    <property type="component" value="Unassembled WGS sequence"/>
</dbReference>
<proteinExistence type="predicted"/>
<accession>A0A835CVP0</accession>